<keyword evidence="2" id="KW-1185">Reference proteome</keyword>
<reference evidence="1 2" key="1">
    <citation type="journal article" date="2017" name="BMC Biol.">
        <title>Genomic innovations, transcriptional plasticity and gene loss underlying the evolution and divergence of two highly polyphagous and invasive Helicoverpa pest species.</title>
        <authorList>
            <person name="Pearce S.L."/>
            <person name="Clarke D.F."/>
            <person name="East P.D."/>
            <person name="Elfekih S."/>
            <person name="Gordon K.H."/>
            <person name="Jermiin L.S."/>
            <person name="McGaughran A."/>
            <person name="Oakeshott J.G."/>
            <person name="Papanikolaou A."/>
            <person name="Perera O.P."/>
            <person name="Rane R.V."/>
            <person name="Richards S."/>
            <person name="Tay W.T."/>
            <person name="Walsh T.K."/>
            <person name="Anderson A."/>
            <person name="Anderson C.J."/>
            <person name="Asgari S."/>
            <person name="Board P.G."/>
            <person name="Bretschneider A."/>
            <person name="Campbell P.M."/>
            <person name="Chertemps T."/>
            <person name="Christeller J.T."/>
            <person name="Coppin C.W."/>
            <person name="Downes S.J."/>
            <person name="Duan G."/>
            <person name="Farnsworth C.A."/>
            <person name="Good R.T."/>
            <person name="Han L.B."/>
            <person name="Han Y.C."/>
            <person name="Hatje K."/>
            <person name="Horne I."/>
            <person name="Huang Y.P."/>
            <person name="Hughes D.S."/>
            <person name="Jacquin-Joly E."/>
            <person name="James W."/>
            <person name="Jhangiani S."/>
            <person name="Kollmar M."/>
            <person name="Kuwar S.S."/>
            <person name="Li S."/>
            <person name="Liu N.Y."/>
            <person name="Maibeche M.T."/>
            <person name="Miller J.R."/>
            <person name="Montagne N."/>
            <person name="Perry T."/>
            <person name="Qu J."/>
            <person name="Song S.V."/>
            <person name="Sutton G.G."/>
            <person name="Vogel H."/>
            <person name="Walenz B.P."/>
            <person name="Xu W."/>
            <person name="Zhang H.J."/>
            <person name="Zou Z."/>
            <person name="Batterham P."/>
            <person name="Edwards O.R."/>
            <person name="Feyereisen R."/>
            <person name="Gibbs R.A."/>
            <person name="Heckel D.G."/>
            <person name="McGrath A."/>
            <person name="Robin C."/>
            <person name="Scherer S.E."/>
            <person name="Worley K.C."/>
            <person name="Wu Y.D."/>
        </authorList>
    </citation>
    <scope>NUCLEOTIDE SEQUENCE [LARGE SCALE GENOMIC DNA]</scope>
    <source>
        <strain evidence="1">Harm_GR_Male_#8</strain>
        <tissue evidence="1">Whole organism</tissue>
    </source>
</reference>
<dbReference type="AlphaFoldDB" id="A0A2W1BM22"/>
<sequence length="102" mass="11914">MERWRSFVQSVQKAPSYKPASHLENGVIMFNFLHSYWLLPEFALMNSKKMYSFTVTPKISTLTDKITLRVFLLSLLNLEVDSWVGMQLWSLYGKDLPPITLK</sequence>
<dbReference type="EMBL" id="KZ150160">
    <property type="protein sequence ID" value="PZC72733.1"/>
    <property type="molecule type" value="Genomic_DNA"/>
</dbReference>
<proteinExistence type="predicted"/>
<protein>
    <submittedName>
        <fullName evidence="1">Uncharacterized protein</fullName>
    </submittedName>
</protein>
<gene>
    <name evidence="1" type="primary">HaOG210712</name>
    <name evidence="1" type="ORF">B5X24_HaOG210712</name>
</gene>
<evidence type="ECO:0000313" key="2">
    <source>
        <dbReference type="Proteomes" id="UP000249218"/>
    </source>
</evidence>
<organism evidence="1 2">
    <name type="scientific">Helicoverpa armigera</name>
    <name type="common">Cotton bollworm</name>
    <name type="synonym">Heliothis armigera</name>
    <dbReference type="NCBI Taxonomy" id="29058"/>
    <lineage>
        <taxon>Eukaryota</taxon>
        <taxon>Metazoa</taxon>
        <taxon>Ecdysozoa</taxon>
        <taxon>Arthropoda</taxon>
        <taxon>Hexapoda</taxon>
        <taxon>Insecta</taxon>
        <taxon>Pterygota</taxon>
        <taxon>Neoptera</taxon>
        <taxon>Endopterygota</taxon>
        <taxon>Lepidoptera</taxon>
        <taxon>Glossata</taxon>
        <taxon>Ditrysia</taxon>
        <taxon>Noctuoidea</taxon>
        <taxon>Noctuidae</taxon>
        <taxon>Heliothinae</taxon>
        <taxon>Helicoverpa</taxon>
    </lineage>
</organism>
<evidence type="ECO:0000313" key="1">
    <source>
        <dbReference type="EMBL" id="PZC72733.1"/>
    </source>
</evidence>
<dbReference type="Proteomes" id="UP000249218">
    <property type="component" value="Unassembled WGS sequence"/>
</dbReference>
<accession>A0A2W1BM22</accession>
<name>A0A2W1BM22_HELAM</name>